<protein>
    <recommendedName>
        <fullName evidence="4">Secreted protein</fullName>
    </recommendedName>
</protein>
<evidence type="ECO:0000313" key="3">
    <source>
        <dbReference type="Proteomes" id="UP000011761"/>
    </source>
</evidence>
<keyword evidence="3" id="KW-1185">Reference proteome</keyword>
<accession>M2MCC4</accession>
<dbReference type="RefSeq" id="XP_007679070.1">
    <property type="nucleotide sequence ID" value="XM_007680880.1"/>
</dbReference>
<feature type="chain" id="PRO_5004021588" description="Secreted protein" evidence="1">
    <location>
        <begin position="24"/>
        <end position="261"/>
    </location>
</feature>
<name>M2MCC4_BAUPA</name>
<keyword evidence="1" id="KW-0732">Signal</keyword>
<evidence type="ECO:0000256" key="1">
    <source>
        <dbReference type="SAM" id="SignalP"/>
    </source>
</evidence>
<reference evidence="2 3" key="1">
    <citation type="journal article" date="2012" name="PLoS Pathog.">
        <title>Diverse lifestyles and strategies of plant pathogenesis encoded in the genomes of eighteen Dothideomycetes fungi.</title>
        <authorList>
            <person name="Ohm R.A."/>
            <person name="Feau N."/>
            <person name="Henrissat B."/>
            <person name="Schoch C.L."/>
            <person name="Horwitz B.A."/>
            <person name="Barry K.W."/>
            <person name="Condon B.J."/>
            <person name="Copeland A.C."/>
            <person name="Dhillon B."/>
            <person name="Glaser F."/>
            <person name="Hesse C.N."/>
            <person name="Kosti I."/>
            <person name="LaButti K."/>
            <person name="Lindquist E.A."/>
            <person name="Lucas S."/>
            <person name="Salamov A.A."/>
            <person name="Bradshaw R.E."/>
            <person name="Ciuffetti L."/>
            <person name="Hamelin R.C."/>
            <person name="Kema G.H.J."/>
            <person name="Lawrence C."/>
            <person name="Scott J.A."/>
            <person name="Spatafora J.W."/>
            <person name="Turgeon B.G."/>
            <person name="de Wit P.J.G.M."/>
            <person name="Zhong S."/>
            <person name="Goodwin S.B."/>
            <person name="Grigoriev I.V."/>
        </authorList>
    </citation>
    <scope>NUCLEOTIDE SEQUENCE [LARGE SCALE GENOMIC DNA]</scope>
    <source>
        <strain evidence="2 3">UAMH 10762</strain>
    </source>
</reference>
<evidence type="ECO:0000313" key="2">
    <source>
        <dbReference type="EMBL" id="EMC94171.1"/>
    </source>
</evidence>
<evidence type="ECO:0008006" key="4">
    <source>
        <dbReference type="Google" id="ProtNLM"/>
    </source>
</evidence>
<dbReference type="Proteomes" id="UP000011761">
    <property type="component" value="Unassembled WGS sequence"/>
</dbReference>
<gene>
    <name evidence="2" type="ORF">BAUCODRAFT_223307</name>
</gene>
<dbReference type="AlphaFoldDB" id="M2MCC4"/>
<sequence>MRWSTWSAWISVACCVELSTTIAMSCVDFPKPSMAIKMQAFGAVARPSRPASSTRPCLGTKAVSARTTTIGGHCTSAGPSHDTMHKSNRLLDMGYSLARRTWQGENIDAAVRMSPLKARATPAVSTAKGLMRKVSASFTGRLQTNIQPARHVSTRFTTAQPQEGRLFRPPLSPTAQKVPLAETRSYQQPIGVRLSQSHKAACKLLGSLPVGRAATLATRCVSSQPCPSGSFRDDGVGGNCQASIIPSHPQLLGSLVWWRSS</sequence>
<feature type="signal peptide" evidence="1">
    <location>
        <begin position="1"/>
        <end position="23"/>
    </location>
</feature>
<dbReference type="GeneID" id="19109887"/>
<dbReference type="HOGENOM" id="CLU_1065531_0_0_1"/>
<dbReference type="EMBL" id="KB445559">
    <property type="protein sequence ID" value="EMC94171.1"/>
    <property type="molecule type" value="Genomic_DNA"/>
</dbReference>
<dbReference type="KEGG" id="bcom:BAUCODRAFT_223307"/>
<organism evidence="2 3">
    <name type="scientific">Baudoinia panamericana (strain UAMH 10762)</name>
    <name type="common">Angels' share fungus</name>
    <name type="synonym">Baudoinia compniacensis (strain UAMH 10762)</name>
    <dbReference type="NCBI Taxonomy" id="717646"/>
    <lineage>
        <taxon>Eukaryota</taxon>
        <taxon>Fungi</taxon>
        <taxon>Dikarya</taxon>
        <taxon>Ascomycota</taxon>
        <taxon>Pezizomycotina</taxon>
        <taxon>Dothideomycetes</taxon>
        <taxon>Dothideomycetidae</taxon>
        <taxon>Mycosphaerellales</taxon>
        <taxon>Teratosphaeriaceae</taxon>
        <taxon>Baudoinia</taxon>
    </lineage>
</organism>
<proteinExistence type="predicted"/>